<accession>A0A4Q1BEW3</accession>
<gene>
    <name evidence="1" type="ORF">M231_06811</name>
</gene>
<keyword evidence="2" id="KW-1185">Reference proteome</keyword>
<protein>
    <submittedName>
        <fullName evidence="1">Uncharacterized protein</fullName>
    </submittedName>
</protein>
<dbReference type="VEuPathDB" id="FungiDB:TREMEDRAFT_61515"/>
<name>A0A4Q1BEW3_TREME</name>
<dbReference type="EMBL" id="SDIL01000115">
    <property type="protein sequence ID" value="RXK35935.1"/>
    <property type="molecule type" value="Genomic_DNA"/>
</dbReference>
<comment type="caution">
    <text evidence="1">The sequence shown here is derived from an EMBL/GenBank/DDBJ whole genome shotgun (WGS) entry which is preliminary data.</text>
</comment>
<dbReference type="Proteomes" id="UP000289152">
    <property type="component" value="Unassembled WGS sequence"/>
</dbReference>
<reference evidence="1 2" key="1">
    <citation type="submission" date="2016-06" db="EMBL/GenBank/DDBJ databases">
        <title>Evolution of pathogenesis and genome organization in the Tremellales.</title>
        <authorList>
            <person name="Cuomo C."/>
            <person name="Litvintseva A."/>
            <person name="Heitman J."/>
            <person name="Chen Y."/>
            <person name="Sun S."/>
            <person name="Springer D."/>
            <person name="Dromer F."/>
            <person name="Young S."/>
            <person name="Zeng Q."/>
            <person name="Chapman S."/>
            <person name="Gujja S."/>
            <person name="Saif S."/>
            <person name="Birren B."/>
        </authorList>
    </citation>
    <scope>NUCLEOTIDE SEQUENCE [LARGE SCALE GENOMIC DNA]</scope>
    <source>
        <strain evidence="1 2">ATCC 28783</strain>
    </source>
</reference>
<sequence>MTFDYEVEDDGDLPDTLSEYPLSSLSNDSSWMRKITEAAVVLHDTIEFLQQREYFGDPEMTYKSPPSCQNAVRYQEAMRSLEEWIREASREDEDFGNGSLKDLEALTSKDPTERRNARVQQREFQIQLREHGTALQEAWRAGSAKYMWPSDISDIFEAMGDLSRAISSAVDKRHFTGCHKVKISDVMRSDEDVTDLECVIPECRCVIKDAEDAALKELWDQLNNTWTNTDI</sequence>
<organism evidence="1 2">
    <name type="scientific">Tremella mesenterica</name>
    <name type="common">Jelly fungus</name>
    <dbReference type="NCBI Taxonomy" id="5217"/>
    <lineage>
        <taxon>Eukaryota</taxon>
        <taxon>Fungi</taxon>
        <taxon>Dikarya</taxon>
        <taxon>Basidiomycota</taxon>
        <taxon>Agaricomycotina</taxon>
        <taxon>Tremellomycetes</taxon>
        <taxon>Tremellales</taxon>
        <taxon>Tremellaceae</taxon>
        <taxon>Tremella</taxon>
    </lineage>
</organism>
<proteinExistence type="predicted"/>
<evidence type="ECO:0000313" key="2">
    <source>
        <dbReference type="Proteomes" id="UP000289152"/>
    </source>
</evidence>
<evidence type="ECO:0000313" key="1">
    <source>
        <dbReference type="EMBL" id="RXK35935.1"/>
    </source>
</evidence>
<dbReference type="AlphaFoldDB" id="A0A4Q1BEW3"/>
<dbReference type="InParanoid" id="A0A4Q1BEW3"/>